<keyword evidence="5 6" id="KW-0472">Membrane</keyword>
<dbReference type="AlphaFoldDB" id="A0A381VRF6"/>
<dbReference type="PANTHER" id="PTHR33452">
    <property type="entry name" value="OXIDOREDUCTASE CATD-RELATED"/>
    <property type="match status" value="1"/>
</dbReference>
<organism evidence="7">
    <name type="scientific">marine metagenome</name>
    <dbReference type="NCBI Taxonomy" id="408172"/>
    <lineage>
        <taxon>unclassified sequences</taxon>
        <taxon>metagenomes</taxon>
        <taxon>ecological metagenomes</taxon>
    </lineage>
</organism>
<sequence>MLKIKRWLTNSYSSHQFWYAVLRIIVGLFIAFGHGLGKMTGGSEKWLAIGSLGLKSVGVESFHTFFGFMASFSEFVGGILLAIGFLVRPSAILLTITMAFAVLFHFKSGEFGEFAAIYGILFLYFGLTGPGRFSVDSKLFGWKK</sequence>
<feature type="transmembrane region" description="Helical" evidence="6">
    <location>
        <begin position="90"/>
        <end position="108"/>
    </location>
</feature>
<keyword evidence="4 6" id="KW-1133">Transmembrane helix</keyword>
<evidence type="ECO:0000256" key="1">
    <source>
        <dbReference type="ARBA" id="ARBA00004651"/>
    </source>
</evidence>
<evidence type="ECO:0000256" key="3">
    <source>
        <dbReference type="ARBA" id="ARBA00022692"/>
    </source>
</evidence>
<feature type="transmembrane region" description="Helical" evidence="6">
    <location>
        <begin position="114"/>
        <end position="135"/>
    </location>
</feature>
<feature type="transmembrane region" description="Helical" evidence="6">
    <location>
        <begin position="62"/>
        <end position="83"/>
    </location>
</feature>
<keyword evidence="3 6" id="KW-0812">Transmembrane</keyword>
<gene>
    <name evidence="7" type="ORF">METZ01_LOCUS94987</name>
</gene>
<evidence type="ECO:0008006" key="8">
    <source>
        <dbReference type="Google" id="ProtNLM"/>
    </source>
</evidence>
<evidence type="ECO:0000313" key="7">
    <source>
        <dbReference type="EMBL" id="SVA42133.1"/>
    </source>
</evidence>
<dbReference type="Pfam" id="PF07681">
    <property type="entry name" value="DoxX"/>
    <property type="match status" value="1"/>
</dbReference>
<dbReference type="GO" id="GO:0005886">
    <property type="term" value="C:plasma membrane"/>
    <property type="evidence" value="ECO:0007669"/>
    <property type="project" value="UniProtKB-SubCell"/>
</dbReference>
<dbReference type="PANTHER" id="PTHR33452:SF1">
    <property type="entry name" value="INNER MEMBRANE PROTEIN YPHA-RELATED"/>
    <property type="match status" value="1"/>
</dbReference>
<dbReference type="InterPro" id="IPR051907">
    <property type="entry name" value="DoxX-like_oxidoreductase"/>
</dbReference>
<feature type="transmembrane region" description="Helical" evidence="6">
    <location>
        <begin position="20"/>
        <end position="37"/>
    </location>
</feature>
<accession>A0A381VRF6</accession>
<reference evidence="7" key="1">
    <citation type="submission" date="2018-05" db="EMBL/GenBank/DDBJ databases">
        <authorList>
            <person name="Lanie J.A."/>
            <person name="Ng W.-L."/>
            <person name="Kazmierczak K.M."/>
            <person name="Andrzejewski T.M."/>
            <person name="Davidsen T.M."/>
            <person name="Wayne K.J."/>
            <person name="Tettelin H."/>
            <person name="Glass J.I."/>
            <person name="Rusch D."/>
            <person name="Podicherti R."/>
            <person name="Tsui H.-C.T."/>
            <person name="Winkler M.E."/>
        </authorList>
    </citation>
    <scope>NUCLEOTIDE SEQUENCE</scope>
</reference>
<proteinExistence type="predicted"/>
<keyword evidence="2" id="KW-1003">Cell membrane</keyword>
<dbReference type="InterPro" id="IPR032808">
    <property type="entry name" value="DoxX"/>
</dbReference>
<evidence type="ECO:0000256" key="2">
    <source>
        <dbReference type="ARBA" id="ARBA00022475"/>
    </source>
</evidence>
<dbReference type="EMBL" id="UINC01009395">
    <property type="protein sequence ID" value="SVA42133.1"/>
    <property type="molecule type" value="Genomic_DNA"/>
</dbReference>
<evidence type="ECO:0000256" key="6">
    <source>
        <dbReference type="SAM" id="Phobius"/>
    </source>
</evidence>
<name>A0A381VRF6_9ZZZZ</name>
<evidence type="ECO:0000256" key="4">
    <source>
        <dbReference type="ARBA" id="ARBA00022989"/>
    </source>
</evidence>
<comment type="subcellular location">
    <subcellularLocation>
        <location evidence="1">Cell membrane</location>
        <topology evidence="1">Multi-pass membrane protein</topology>
    </subcellularLocation>
</comment>
<evidence type="ECO:0000256" key="5">
    <source>
        <dbReference type="ARBA" id="ARBA00023136"/>
    </source>
</evidence>
<protein>
    <recommendedName>
        <fullName evidence="8">DoxX family protein</fullName>
    </recommendedName>
</protein>